<keyword evidence="4" id="KW-0378">Hydrolase</keyword>
<protein>
    <recommendedName>
        <fullName evidence="9">Type II toxin-antitoxin system HicA family toxin</fullName>
    </recommendedName>
</protein>
<dbReference type="GO" id="GO:0003729">
    <property type="term" value="F:mRNA binding"/>
    <property type="evidence" value="ECO:0007669"/>
    <property type="project" value="InterPro"/>
</dbReference>
<evidence type="ECO:0000256" key="4">
    <source>
        <dbReference type="ARBA" id="ARBA00022801"/>
    </source>
</evidence>
<dbReference type="SUPFAM" id="SSF54786">
    <property type="entry name" value="YcfA/nrd intein domain"/>
    <property type="match status" value="1"/>
</dbReference>
<evidence type="ECO:0000256" key="2">
    <source>
        <dbReference type="ARBA" id="ARBA00022722"/>
    </source>
</evidence>
<evidence type="ECO:0008006" key="9">
    <source>
        <dbReference type="Google" id="ProtNLM"/>
    </source>
</evidence>
<dbReference type="KEGG" id="hhsr:HSR6_0608"/>
<dbReference type="EMBL" id="CP016804">
    <property type="protein sequence ID" value="APE95068.1"/>
    <property type="molecule type" value="Genomic_DNA"/>
</dbReference>
<dbReference type="GeneID" id="30417131"/>
<dbReference type="InterPro" id="IPR012933">
    <property type="entry name" value="HicA_mRNA_interferase"/>
</dbReference>
<evidence type="ECO:0000256" key="5">
    <source>
        <dbReference type="ARBA" id="ARBA00022884"/>
    </source>
</evidence>
<gene>
    <name evidence="7" type="ORF">HSR6_0608</name>
</gene>
<evidence type="ECO:0000256" key="6">
    <source>
        <dbReference type="ARBA" id="ARBA00023016"/>
    </source>
</evidence>
<dbReference type="GO" id="GO:0004519">
    <property type="term" value="F:endonuclease activity"/>
    <property type="evidence" value="ECO:0007669"/>
    <property type="project" value="UniProtKB-KW"/>
</dbReference>
<evidence type="ECO:0000313" key="7">
    <source>
        <dbReference type="EMBL" id="APE95068.1"/>
    </source>
</evidence>
<dbReference type="GO" id="GO:0016787">
    <property type="term" value="F:hydrolase activity"/>
    <property type="evidence" value="ECO:0007669"/>
    <property type="project" value="UniProtKB-KW"/>
</dbReference>
<proteinExistence type="predicted"/>
<keyword evidence="8" id="KW-1185">Reference proteome</keyword>
<sequence>MVTRDFSGEDVYKVLVNVGGFRHVRTTGDHLILQWDPPKSHEKTDARRVTVPAHDSISIGTLHDIADDAGATDFEAFCEWIDEHR</sequence>
<evidence type="ECO:0000256" key="1">
    <source>
        <dbReference type="ARBA" id="ARBA00022649"/>
    </source>
</evidence>
<dbReference type="Pfam" id="PF07927">
    <property type="entry name" value="HicA_toxin"/>
    <property type="match status" value="1"/>
</dbReference>
<keyword evidence="6" id="KW-0346">Stress response</keyword>
<evidence type="ECO:0000256" key="3">
    <source>
        <dbReference type="ARBA" id="ARBA00022759"/>
    </source>
</evidence>
<organism evidence="7 8">
    <name type="scientific">Halodesulfurarchaeum formicicum</name>
    <dbReference type="NCBI Taxonomy" id="1873524"/>
    <lineage>
        <taxon>Archaea</taxon>
        <taxon>Methanobacteriati</taxon>
        <taxon>Methanobacteriota</taxon>
        <taxon>Stenosarchaea group</taxon>
        <taxon>Halobacteria</taxon>
        <taxon>Halobacteriales</taxon>
        <taxon>Halobacteriaceae</taxon>
        <taxon>Halodesulfurarchaeum</taxon>
    </lineage>
</organism>
<keyword evidence="1" id="KW-1277">Toxin-antitoxin system</keyword>
<dbReference type="OrthoDB" id="7619at2157"/>
<keyword evidence="2" id="KW-0540">Nuclease</keyword>
<dbReference type="InterPro" id="IPR038570">
    <property type="entry name" value="HicA_sf"/>
</dbReference>
<dbReference type="Proteomes" id="UP000186165">
    <property type="component" value="Chromosome"/>
</dbReference>
<dbReference type="AlphaFoldDB" id="A0A1J1AAA2"/>
<accession>A0A1J1AAA2</accession>
<name>A0A1J1AAA2_9EURY</name>
<dbReference type="Gene3D" id="3.30.920.30">
    <property type="entry name" value="Hypothetical protein"/>
    <property type="match status" value="1"/>
</dbReference>
<keyword evidence="3" id="KW-0255">Endonuclease</keyword>
<dbReference type="RefSeq" id="WP_071932761.1">
    <property type="nucleotide sequence ID" value="NZ_CP016804.1"/>
</dbReference>
<reference evidence="8" key="1">
    <citation type="submission" date="2016-08" db="EMBL/GenBank/DDBJ databases">
        <title>Discovery of first anaerobic lithoheterotrophic haloarchae widely represented in hypersaline habitats.</title>
        <authorList>
            <person name="Sorokin D.Y."/>
            <person name="Kublanov I.V."/>
            <person name="Roman P."/>
            <person name="Sinninghe Damste J.S."/>
            <person name="Golyshin P.N."/>
            <person name="Rojo D."/>
            <person name="Ciordia S."/>
            <person name="Mena Md.C."/>
            <person name="Ferrer M."/>
            <person name="Smedile F."/>
            <person name="Messina E."/>
            <person name="La Cono V."/>
            <person name="Yakimov M.M."/>
        </authorList>
    </citation>
    <scope>NUCLEOTIDE SEQUENCE [LARGE SCALE GENOMIC DNA]</scope>
    <source>
        <strain evidence="8">HSR6</strain>
    </source>
</reference>
<keyword evidence="5" id="KW-0694">RNA-binding</keyword>
<evidence type="ECO:0000313" key="8">
    <source>
        <dbReference type="Proteomes" id="UP000186165"/>
    </source>
</evidence>